<dbReference type="GO" id="GO:0005634">
    <property type="term" value="C:nucleus"/>
    <property type="evidence" value="ECO:0007669"/>
    <property type="project" value="TreeGrafter"/>
</dbReference>
<keyword evidence="8" id="KW-0131">Cell cycle</keyword>
<evidence type="ECO:0000256" key="4">
    <source>
        <dbReference type="ARBA" id="ARBA00022741"/>
    </source>
</evidence>
<organism evidence="8 9">
    <name type="scientific">Paramuricea clavata</name>
    <name type="common">Red gorgonian</name>
    <name type="synonym">Violescent sea-whip</name>
    <dbReference type="NCBI Taxonomy" id="317549"/>
    <lineage>
        <taxon>Eukaryota</taxon>
        <taxon>Metazoa</taxon>
        <taxon>Cnidaria</taxon>
        <taxon>Anthozoa</taxon>
        <taxon>Octocorallia</taxon>
        <taxon>Malacalcyonacea</taxon>
        <taxon>Plexauridae</taxon>
        <taxon>Paramuricea</taxon>
    </lineage>
</organism>
<evidence type="ECO:0000256" key="6">
    <source>
        <dbReference type="ARBA" id="ARBA00022840"/>
    </source>
</evidence>
<dbReference type="GO" id="GO:0044773">
    <property type="term" value="P:mitotic DNA damage checkpoint signaling"/>
    <property type="evidence" value="ECO:0007669"/>
    <property type="project" value="TreeGrafter"/>
</dbReference>
<name>A0A6S7JYY3_PARCT</name>
<evidence type="ECO:0000256" key="7">
    <source>
        <dbReference type="SAM" id="MobiDB-lite"/>
    </source>
</evidence>
<dbReference type="PANTHER" id="PTHR44167:SF23">
    <property type="entry name" value="CDC7 KINASE, ISOFORM A-RELATED"/>
    <property type="match status" value="1"/>
</dbReference>
<feature type="non-terminal residue" evidence="8">
    <location>
        <position position="1"/>
    </location>
</feature>
<dbReference type="AlphaFoldDB" id="A0A6S7JYY3"/>
<protein>
    <recommendedName>
        <fullName evidence="1">non-specific serine/threonine protein kinase</fullName>
        <ecNumber evidence="1">2.7.11.1</ecNumber>
    </recommendedName>
</protein>
<dbReference type="SUPFAM" id="SSF56112">
    <property type="entry name" value="Protein kinase-like (PK-like)"/>
    <property type="match status" value="1"/>
</dbReference>
<comment type="caution">
    <text evidence="8">The sequence shown here is derived from an EMBL/GenBank/DDBJ whole genome shotgun (WGS) entry which is preliminary data.</text>
</comment>
<keyword evidence="8" id="KW-0132">Cell division</keyword>
<dbReference type="GO" id="GO:0051301">
    <property type="term" value="P:cell division"/>
    <property type="evidence" value="ECO:0007669"/>
    <property type="project" value="UniProtKB-KW"/>
</dbReference>
<evidence type="ECO:0000256" key="1">
    <source>
        <dbReference type="ARBA" id="ARBA00012513"/>
    </source>
</evidence>
<evidence type="ECO:0000256" key="5">
    <source>
        <dbReference type="ARBA" id="ARBA00022777"/>
    </source>
</evidence>
<dbReference type="Pfam" id="PF00069">
    <property type="entry name" value="Pkinase"/>
    <property type="match status" value="1"/>
</dbReference>
<keyword evidence="4" id="KW-0547">Nucleotide-binding</keyword>
<keyword evidence="6" id="KW-0067">ATP-binding</keyword>
<evidence type="ECO:0000256" key="3">
    <source>
        <dbReference type="ARBA" id="ARBA00022679"/>
    </source>
</evidence>
<keyword evidence="5 8" id="KW-0418">Kinase</keyword>
<keyword evidence="9" id="KW-1185">Reference proteome</keyword>
<feature type="compositionally biased region" description="Basic and acidic residues" evidence="7">
    <location>
        <begin position="258"/>
        <end position="288"/>
    </location>
</feature>
<proteinExistence type="predicted"/>
<feature type="compositionally biased region" description="Polar residues" evidence="7">
    <location>
        <begin position="245"/>
        <end position="257"/>
    </location>
</feature>
<dbReference type="Gene3D" id="1.10.510.10">
    <property type="entry name" value="Transferase(Phosphotransferase) domain 1"/>
    <property type="match status" value="2"/>
</dbReference>
<evidence type="ECO:0000256" key="2">
    <source>
        <dbReference type="ARBA" id="ARBA00022527"/>
    </source>
</evidence>
<keyword evidence="3" id="KW-0808">Transferase</keyword>
<dbReference type="EMBL" id="CACRXK020021916">
    <property type="protein sequence ID" value="CAB4036328.1"/>
    <property type="molecule type" value="Genomic_DNA"/>
</dbReference>
<reference evidence="8" key="1">
    <citation type="submission" date="2020-04" db="EMBL/GenBank/DDBJ databases">
        <authorList>
            <person name="Alioto T."/>
            <person name="Alioto T."/>
            <person name="Gomez Garrido J."/>
        </authorList>
    </citation>
    <scope>NUCLEOTIDE SEQUENCE</scope>
    <source>
        <strain evidence="8">A484AB</strain>
    </source>
</reference>
<feature type="region of interest" description="Disordered" evidence="7">
    <location>
        <begin position="164"/>
        <end position="302"/>
    </location>
</feature>
<dbReference type="PROSITE" id="PS50011">
    <property type="entry name" value="PROTEIN_KINASE_DOM"/>
    <property type="match status" value="1"/>
</dbReference>
<evidence type="ECO:0000313" key="8">
    <source>
        <dbReference type="EMBL" id="CAB4036328.1"/>
    </source>
</evidence>
<feature type="compositionally biased region" description="Polar residues" evidence="7">
    <location>
        <begin position="203"/>
        <end position="212"/>
    </location>
</feature>
<dbReference type="InterPro" id="IPR017896">
    <property type="entry name" value="4Fe4S_Fe-S-bd"/>
</dbReference>
<dbReference type="PANTHER" id="PTHR44167">
    <property type="entry name" value="OVARIAN-SPECIFIC SERINE/THREONINE-PROTEIN KINASE LOK-RELATED"/>
    <property type="match status" value="1"/>
</dbReference>
<evidence type="ECO:0000313" key="9">
    <source>
        <dbReference type="Proteomes" id="UP001152795"/>
    </source>
</evidence>
<feature type="compositionally biased region" description="Polar residues" evidence="7">
    <location>
        <begin position="177"/>
        <end position="196"/>
    </location>
</feature>
<sequence length="361" mass="39845">ATQSAPRAGTSGFRAPEVLLKYPQQTTAVDVWSAGIIMLCLLSGKYPFFRCMDDMTAIAQIITVFGKQRVVESTKHLGKYMVTNSISSGYELKDLCQKLRAAKRKEHEESKTKCCSSCSKLLAKNKSNPSSPVSNLRRTSLRARECISKEGNAIFSPKADAEGNCQAGGIDRKDTISTKSSMVGDSKVKNISQVRGNQEENTSHVCTQNARNMQFGKARTEIKNPKPENLSKGYSDKTKVDEQLSESNDLRSNSVSDVKSHTLKEKTKARFLSEGDHPISEKSEDCPRDQTGSGTSREHLDGSRCVCDCGSCPEYVPISTYDLLERCLDLNPATRITASEALKHPFLRDSKNSRISSQPER</sequence>
<dbReference type="EC" id="2.7.11.1" evidence="1"/>
<keyword evidence="2" id="KW-0723">Serine/threonine-protein kinase</keyword>
<dbReference type="InterPro" id="IPR011009">
    <property type="entry name" value="Kinase-like_dom_sf"/>
</dbReference>
<accession>A0A6S7JYY3</accession>
<dbReference type="Proteomes" id="UP001152795">
    <property type="component" value="Unassembled WGS sequence"/>
</dbReference>
<dbReference type="GO" id="GO:0004674">
    <property type="term" value="F:protein serine/threonine kinase activity"/>
    <property type="evidence" value="ECO:0007669"/>
    <property type="project" value="UniProtKB-KW"/>
</dbReference>
<dbReference type="InterPro" id="IPR000719">
    <property type="entry name" value="Prot_kinase_dom"/>
</dbReference>
<dbReference type="OrthoDB" id="10020333at2759"/>
<gene>
    <name evidence="8" type="ORF">PACLA_8A058360</name>
</gene>
<dbReference type="PROSITE" id="PS51379">
    <property type="entry name" value="4FE4S_FER_2"/>
    <property type="match status" value="1"/>
</dbReference>
<dbReference type="GO" id="GO:0005524">
    <property type="term" value="F:ATP binding"/>
    <property type="evidence" value="ECO:0007669"/>
    <property type="project" value="UniProtKB-KW"/>
</dbReference>